<keyword evidence="3" id="KW-0862">Zinc</keyword>
<feature type="region of interest" description="Disordered" evidence="5">
    <location>
        <begin position="154"/>
        <end position="194"/>
    </location>
</feature>
<dbReference type="SMART" id="SM00575">
    <property type="entry name" value="ZnF_PMZ"/>
    <property type="match status" value="1"/>
</dbReference>
<dbReference type="InterPro" id="IPR019557">
    <property type="entry name" value="AminoTfrase-like_pln_mobile"/>
</dbReference>
<name>A0AAV0DXA8_9ASTE</name>
<dbReference type="Proteomes" id="UP001152523">
    <property type="component" value="Unassembled WGS sequence"/>
</dbReference>
<evidence type="ECO:0000256" key="2">
    <source>
        <dbReference type="ARBA" id="ARBA00022771"/>
    </source>
</evidence>
<accession>A0AAV0DXA8</accession>
<evidence type="ECO:0000256" key="4">
    <source>
        <dbReference type="PROSITE-ProRule" id="PRU00325"/>
    </source>
</evidence>
<evidence type="ECO:0000256" key="5">
    <source>
        <dbReference type="SAM" id="MobiDB-lite"/>
    </source>
</evidence>
<dbReference type="InterPro" id="IPR006564">
    <property type="entry name" value="Znf_PMZ"/>
</dbReference>
<dbReference type="PANTHER" id="PTHR46033:SF8">
    <property type="entry name" value="PROTEIN MAINTENANCE OF MERISTEMS-LIKE"/>
    <property type="match status" value="1"/>
</dbReference>
<gene>
    <name evidence="7" type="ORF">CEPIT_LOCUS19776</name>
</gene>
<dbReference type="Pfam" id="PF10551">
    <property type="entry name" value="MULE"/>
    <property type="match status" value="1"/>
</dbReference>
<keyword evidence="2 4" id="KW-0863">Zinc-finger</keyword>
<dbReference type="PROSITE" id="PS50966">
    <property type="entry name" value="ZF_SWIM"/>
    <property type="match status" value="1"/>
</dbReference>
<dbReference type="InterPro" id="IPR044824">
    <property type="entry name" value="MAIN-like"/>
</dbReference>
<evidence type="ECO:0000313" key="8">
    <source>
        <dbReference type="Proteomes" id="UP001152523"/>
    </source>
</evidence>
<feature type="compositionally biased region" description="Acidic residues" evidence="5">
    <location>
        <begin position="162"/>
        <end position="185"/>
    </location>
</feature>
<feature type="region of interest" description="Disordered" evidence="5">
    <location>
        <begin position="1345"/>
        <end position="1391"/>
    </location>
</feature>
<dbReference type="Pfam" id="PF04434">
    <property type="entry name" value="SWIM"/>
    <property type="match status" value="1"/>
</dbReference>
<dbReference type="InterPro" id="IPR007527">
    <property type="entry name" value="Znf_SWIM"/>
</dbReference>
<feature type="compositionally biased region" description="Low complexity" evidence="5">
    <location>
        <begin position="1347"/>
        <end position="1358"/>
    </location>
</feature>
<dbReference type="InterPro" id="IPR018289">
    <property type="entry name" value="MULE_transposase_dom"/>
</dbReference>
<organism evidence="7 8">
    <name type="scientific">Cuscuta epithymum</name>
    <dbReference type="NCBI Taxonomy" id="186058"/>
    <lineage>
        <taxon>Eukaryota</taxon>
        <taxon>Viridiplantae</taxon>
        <taxon>Streptophyta</taxon>
        <taxon>Embryophyta</taxon>
        <taxon>Tracheophyta</taxon>
        <taxon>Spermatophyta</taxon>
        <taxon>Magnoliopsida</taxon>
        <taxon>eudicotyledons</taxon>
        <taxon>Gunneridae</taxon>
        <taxon>Pentapetalae</taxon>
        <taxon>asterids</taxon>
        <taxon>lamiids</taxon>
        <taxon>Solanales</taxon>
        <taxon>Convolvulaceae</taxon>
        <taxon>Cuscuteae</taxon>
        <taxon>Cuscuta</taxon>
        <taxon>Cuscuta subgen. Cuscuta</taxon>
    </lineage>
</organism>
<feature type="region of interest" description="Disordered" evidence="5">
    <location>
        <begin position="775"/>
        <end position="794"/>
    </location>
</feature>
<evidence type="ECO:0000259" key="6">
    <source>
        <dbReference type="PROSITE" id="PS50966"/>
    </source>
</evidence>
<sequence>MDFSSFPIVCHWGGNYYEDAGQICHEGGRTSFVMVSRGACMVEILQKIHAATMIHPGRSLRLKMKFPMNGGKYMLMPLIDELAITNMWGIIQMEDMSSLEVYIEECFDANATQSTSNAGVSRHDVIAGVNAGKSSKVPVLDMVIQEDGRYLHNGASFVDGQGSDDDADENINGDDMTESDEDDGDTVTSTAPSSHFTRMYDLPEGFTDAWMSGSGEKRFTPDGEFEVGQQFDNKEQVINMVSLYSIKRNQFYRVIESDKHKWVAQCKRKKECQCPWRIRATKNKGNLDTFTIVRYSGPHSASCVGNIDTTDHVALTSEFICKDVVDIIRTDPSLKVHTIIEMLKEKYGYTVSYRRTWMGKQKAIAQIFGGWEKSYFELPRFMTALQHSNPGTVVQWYPPPNGATGYMMFQRVFWAFKASISGFKHCRPVLTIDGTHMYGKYKGTLLVAMSCDANNQIFPVAFAVVESENGDSWPWFMACIRHFVTNRELCVISDRHGGIVRAMNEVGSNWEEPYAHHRLCIRHLASNVHTHFKDIHLKNLFVWTARQHQKKKFDGGFKKIGEMSRDARQFLANIPPEMWSLHHDGGYRYGTITSNLAEVFNSVMKNARYLPITALVQVSFYRVNAYFVNRRETSKLRLTQGHEYSPYITDLIEKNREKAKHHIVTPFDLGRGIFQVETGCGGRTLGKGGRKQTVHLQRKTCTCKKMEIYKIPCSHVLAVCRQRSLSYAPFVDKFFSSDQYAATYHRVFKPIPDRDYWPNYNGPEIVHDPSMLRAKGRPKSTRIKNEMDEGPRGTVRCGRCHQTGHNRATCAKRSSRQAGGPLGMEVIADPGPSDPSVLTLQASHRSEDVWLGMDVQVDRCREHLRGLSHLHVDPRVLAYVRAAGFFTLHRLVATVPLDRALLTALLERWRQETHSFHLPVGEVTVTLGDVAVLTGLEVDGRAVTGTACRQWVDECERLLGIRPVLRADLQGSSLRMPWLREHFQALPPDADEMIIQQHARAYILMMMGASIFADKSGNEVQVLHLPLLERFDVAAQFSWGSATLAYLYRQLCRGCQRGSTELGGFLLLLQIWSWEYIHIGRPIIVGYHGIDGQPLPDEPPRLLGPHHVRGVDPLGRRWLYAGLSRMSSATGLGVYRDALDRMSEDQITWMPYRPDMLAELPPAGREQTHIWRARVPLICFDIVELHLPDRVMRQFGFEQVIPRPIDTYVELHKLDRRGKHTEDWALRHVRYVTMWDRRAELVVAGTPTYVPSVSGDYMGWYYSITRLFVSPSFRLPTHHYQPSSLALHLTTRALQRIHQRATATVTDIPDVDMYGQTLTGIASLCSDVLGRVDYGHLIHMPASQEMASTSSAAAGSSSQTQHERVVLQPRQRRRRRHEQQHLHDEADDGNL</sequence>
<evidence type="ECO:0000313" key="7">
    <source>
        <dbReference type="EMBL" id="CAH9112127.1"/>
    </source>
</evidence>
<keyword evidence="1" id="KW-0479">Metal-binding</keyword>
<dbReference type="GO" id="GO:0010073">
    <property type="term" value="P:meristem maintenance"/>
    <property type="evidence" value="ECO:0007669"/>
    <property type="project" value="InterPro"/>
</dbReference>
<dbReference type="PANTHER" id="PTHR46033">
    <property type="entry name" value="PROTEIN MAIN-LIKE 2"/>
    <property type="match status" value="1"/>
</dbReference>
<comment type="caution">
    <text evidence="7">The sequence shown here is derived from an EMBL/GenBank/DDBJ whole genome shotgun (WGS) entry which is preliminary data.</text>
</comment>
<feature type="domain" description="SWIM-type" evidence="6">
    <location>
        <begin position="692"/>
        <end position="724"/>
    </location>
</feature>
<evidence type="ECO:0000256" key="1">
    <source>
        <dbReference type="ARBA" id="ARBA00022723"/>
    </source>
</evidence>
<keyword evidence="8" id="KW-1185">Reference proteome</keyword>
<dbReference type="Pfam" id="PF03108">
    <property type="entry name" value="DBD_Tnp_Mut"/>
    <property type="match status" value="1"/>
</dbReference>
<dbReference type="InterPro" id="IPR004332">
    <property type="entry name" value="Transposase_MuDR"/>
</dbReference>
<dbReference type="Pfam" id="PF10536">
    <property type="entry name" value="PMD"/>
    <property type="match status" value="1"/>
</dbReference>
<protein>
    <recommendedName>
        <fullName evidence="6">SWIM-type domain-containing protein</fullName>
    </recommendedName>
</protein>
<proteinExistence type="predicted"/>
<reference evidence="7" key="1">
    <citation type="submission" date="2022-07" db="EMBL/GenBank/DDBJ databases">
        <authorList>
            <person name="Macas J."/>
            <person name="Novak P."/>
            <person name="Neumann P."/>
        </authorList>
    </citation>
    <scope>NUCLEOTIDE SEQUENCE</scope>
</reference>
<dbReference type="GO" id="GO:0008270">
    <property type="term" value="F:zinc ion binding"/>
    <property type="evidence" value="ECO:0007669"/>
    <property type="project" value="UniProtKB-KW"/>
</dbReference>
<dbReference type="EMBL" id="CAMAPF010000193">
    <property type="protein sequence ID" value="CAH9112127.1"/>
    <property type="molecule type" value="Genomic_DNA"/>
</dbReference>
<evidence type="ECO:0000256" key="3">
    <source>
        <dbReference type="ARBA" id="ARBA00022833"/>
    </source>
</evidence>